<gene>
    <name evidence="1" type="ORF">SDC9_185101</name>
</gene>
<name>A0A645HEZ3_9ZZZZ</name>
<evidence type="ECO:0000313" key="1">
    <source>
        <dbReference type="EMBL" id="MPN37581.1"/>
    </source>
</evidence>
<protein>
    <submittedName>
        <fullName evidence="1">Uncharacterized protein</fullName>
    </submittedName>
</protein>
<proteinExistence type="predicted"/>
<accession>A0A645HEZ3</accession>
<sequence length="96" mass="11180">MADAGVFQRFNDRHIGIGQLNVFADQAYTRFLNRIFKPFHKTGPFLHIGPGGFFQIKIHLRKHHLIQLLLLHIQRNTINGGSIYRLHDGLWLHVTE</sequence>
<comment type="caution">
    <text evidence="1">The sequence shown here is derived from an EMBL/GenBank/DDBJ whole genome shotgun (WGS) entry which is preliminary data.</text>
</comment>
<dbReference type="EMBL" id="VSSQ01092316">
    <property type="protein sequence ID" value="MPN37581.1"/>
    <property type="molecule type" value="Genomic_DNA"/>
</dbReference>
<dbReference type="AntiFam" id="ANF00280">
    <property type="entry name" value="Spurious ORF (shadow ORF of PyrG)"/>
</dbReference>
<dbReference type="AlphaFoldDB" id="A0A645HEZ3"/>
<organism evidence="1">
    <name type="scientific">bioreactor metagenome</name>
    <dbReference type="NCBI Taxonomy" id="1076179"/>
    <lineage>
        <taxon>unclassified sequences</taxon>
        <taxon>metagenomes</taxon>
        <taxon>ecological metagenomes</taxon>
    </lineage>
</organism>
<reference evidence="1" key="1">
    <citation type="submission" date="2019-08" db="EMBL/GenBank/DDBJ databases">
        <authorList>
            <person name="Kucharzyk K."/>
            <person name="Murdoch R.W."/>
            <person name="Higgins S."/>
            <person name="Loffler F."/>
        </authorList>
    </citation>
    <scope>NUCLEOTIDE SEQUENCE</scope>
</reference>